<dbReference type="Proteomes" id="UP001162992">
    <property type="component" value="Chromosome 22"/>
</dbReference>
<dbReference type="EMBL" id="CM055113">
    <property type="protein sequence ID" value="KAJ7516570.1"/>
    <property type="molecule type" value="Genomic_DNA"/>
</dbReference>
<sequence>MPGLLTYRTLASASSGNRATGGHAVFWPKPGKKLEENLPPPHTQTKAALVLPLQVPPSFLPSQTQVKQTSKLKNGMDSFTHIMQARMHGDVFNAERRSHLSSGSEHEPSSVCLADMVHDFIEDEPSLLCNCGRVRCSCEVGNANSADVLSCSLDKSKPSRGGDLLEILKGFTSGVSAMENALLTNVIQAMASVKERGIEFCNEGIECISGCFKRAIMKHLRAAGYNAAICKSRWDHAVGFAGGHYEYMDVIEICNSASQRLVIDIQFRAQFEIARPTDQYSALLQEVPAIFVGKSDRLLQILNVMSDAVKISLKKNGMHLPPWRKPEYIKAKWFSPYRRTTNIKGQHIKNCDNIISQDFRWGPKLSTALELQYEKGGARQAVQELIADDLGKHAICPLKTSEGEELQGVPESDNSRCDGDELIIMLADWQPPRVNGRGSSKPGKIAGLASALLEAGLTTLANEHNVMNYENNFALPAKRAVTAA</sequence>
<protein>
    <submittedName>
        <fullName evidence="1">Uncharacterized protein</fullName>
    </submittedName>
</protein>
<accession>A0ACC2AG87</accession>
<evidence type="ECO:0000313" key="1">
    <source>
        <dbReference type="EMBL" id="KAJ7516570.1"/>
    </source>
</evidence>
<keyword evidence="2" id="KW-1185">Reference proteome</keyword>
<name>A0ACC2AG87_DIPCM</name>
<gene>
    <name evidence="1" type="ORF">O6H91_22G063400</name>
</gene>
<reference evidence="2" key="1">
    <citation type="journal article" date="2024" name="Proc. Natl. Acad. Sci. U.S.A.">
        <title>Extraordinary preservation of gene collinearity over three hundred million years revealed in homosporous lycophytes.</title>
        <authorList>
            <person name="Li C."/>
            <person name="Wickell D."/>
            <person name="Kuo L.Y."/>
            <person name="Chen X."/>
            <person name="Nie B."/>
            <person name="Liao X."/>
            <person name="Peng D."/>
            <person name="Ji J."/>
            <person name="Jenkins J."/>
            <person name="Williams M."/>
            <person name="Shu S."/>
            <person name="Plott C."/>
            <person name="Barry K."/>
            <person name="Rajasekar S."/>
            <person name="Grimwood J."/>
            <person name="Han X."/>
            <person name="Sun S."/>
            <person name="Hou Z."/>
            <person name="He W."/>
            <person name="Dai G."/>
            <person name="Sun C."/>
            <person name="Schmutz J."/>
            <person name="Leebens-Mack J.H."/>
            <person name="Li F.W."/>
            <person name="Wang L."/>
        </authorList>
    </citation>
    <scope>NUCLEOTIDE SEQUENCE [LARGE SCALE GENOMIC DNA]</scope>
    <source>
        <strain evidence="2">cv. PW_Plant_1</strain>
    </source>
</reference>
<evidence type="ECO:0000313" key="2">
    <source>
        <dbReference type="Proteomes" id="UP001162992"/>
    </source>
</evidence>
<comment type="caution">
    <text evidence="1">The sequence shown here is derived from an EMBL/GenBank/DDBJ whole genome shotgun (WGS) entry which is preliminary data.</text>
</comment>
<organism evidence="1 2">
    <name type="scientific">Diphasiastrum complanatum</name>
    <name type="common">Issler's clubmoss</name>
    <name type="synonym">Lycopodium complanatum</name>
    <dbReference type="NCBI Taxonomy" id="34168"/>
    <lineage>
        <taxon>Eukaryota</taxon>
        <taxon>Viridiplantae</taxon>
        <taxon>Streptophyta</taxon>
        <taxon>Embryophyta</taxon>
        <taxon>Tracheophyta</taxon>
        <taxon>Lycopodiopsida</taxon>
        <taxon>Lycopodiales</taxon>
        <taxon>Lycopodiaceae</taxon>
        <taxon>Lycopodioideae</taxon>
        <taxon>Diphasiastrum</taxon>
    </lineage>
</organism>
<proteinExistence type="predicted"/>